<comment type="caution">
    <text evidence="2">The sequence shown here is derived from an EMBL/GenBank/DDBJ whole genome shotgun (WGS) entry which is preliminary data.</text>
</comment>
<dbReference type="GO" id="GO:0005524">
    <property type="term" value="F:ATP binding"/>
    <property type="evidence" value="ECO:0007669"/>
    <property type="project" value="UniProtKB-KW"/>
</dbReference>
<keyword evidence="2" id="KW-0547">Nucleotide-binding</keyword>
<feature type="domain" description="TraG P-loop" evidence="1">
    <location>
        <begin position="427"/>
        <end position="730"/>
    </location>
</feature>
<dbReference type="EMBL" id="JACRYT010000005">
    <property type="protein sequence ID" value="MBC6679558.1"/>
    <property type="molecule type" value="Genomic_DNA"/>
</dbReference>
<dbReference type="Gene3D" id="3.40.50.300">
    <property type="entry name" value="P-loop containing nucleotide triphosphate hydrolases"/>
    <property type="match status" value="1"/>
</dbReference>
<reference evidence="2" key="1">
    <citation type="submission" date="2020-08" db="EMBL/GenBank/DDBJ databases">
        <title>Genome public.</title>
        <authorList>
            <person name="Liu C."/>
            <person name="Sun Q."/>
        </authorList>
    </citation>
    <scope>NUCLEOTIDE SEQUENCE</scope>
    <source>
        <strain evidence="2">BX12</strain>
    </source>
</reference>
<proteinExistence type="predicted"/>
<dbReference type="InterPro" id="IPR027417">
    <property type="entry name" value="P-loop_NTPase"/>
</dbReference>
<dbReference type="SUPFAM" id="SSF52540">
    <property type="entry name" value="P-loop containing nucleoside triphosphate hydrolases"/>
    <property type="match status" value="1"/>
</dbReference>
<accession>A0A923SVP6</accession>
<evidence type="ECO:0000313" key="3">
    <source>
        <dbReference type="Proteomes" id="UP000602647"/>
    </source>
</evidence>
<dbReference type="AlphaFoldDB" id="A0A923SVP6"/>
<keyword evidence="3" id="KW-1185">Reference proteome</keyword>
<dbReference type="InterPro" id="IPR051162">
    <property type="entry name" value="T4SS_component"/>
</dbReference>
<organism evidence="2 3">
    <name type="scientific">Zhenpiania hominis</name>
    <dbReference type="NCBI Taxonomy" id="2763644"/>
    <lineage>
        <taxon>Bacteria</taxon>
        <taxon>Bacillati</taxon>
        <taxon>Bacillota</taxon>
        <taxon>Clostridia</taxon>
        <taxon>Peptostreptococcales</taxon>
        <taxon>Anaerovoracaceae</taxon>
        <taxon>Zhenpiania</taxon>
    </lineage>
</organism>
<dbReference type="Pfam" id="PF19044">
    <property type="entry name" value="P-loop_TraG"/>
    <property type="match status" value="1"/>
</dbReference>
<dbReference type="PANTHER" id="PTHR30121:SF6">
    <property type="entry name" value="SLR6007 PROTEIN"/>
    <property type="match status" value="1"/>
</dbReference>
<dbReference type="NCBIfam" id="NF045971">
    <property type="entry name" value="conju_CD1110"/>
    <property type="match status" value="1"/>
</dbReference>
<name>A0A923SVP6_9FIRM</name>
<dbReference type="InterPro" id="IPR043964">
    <property type="entry name" value="P-loop_TraG"/>
</dbReference>
<sequence length="771" mass="88204">MKTLTKLEKRQRSRKKRRTAQDLIPVLREKDGIFFCEDGTVSKTFRFEDLNYTILSEQGKEKMLESWSGALNLFEPGATYKLTLVKERQPFEFLQNESLSEALYSYQQEYNDMLQRKIQTQQGRTLHKYLTVSCSQQEGEALFQRVESGMGETFRRMGSDFVPLRTIDRIGMLYPFFHEEEMLPDNVMNALNMKHGICDLLAPDYVEKEPTYLKLGNRYARGLYLPPTHYPTYLNDEILAEICKLPEQLTLSIDYIPVDTMEALKLVEKINLGVETNLAAWQRRQNEAGNFSAVVPYKMEQEREEAIEFHKDLAARDQRMLLVLLTVFHFADSIEQLDQDTAKLKSIAQQNMCKLVTLTFEQVEGLITALPFGPNRLLNRKGGKMRSMITTSAAGMVPFSTKEITHNTGIYYGQNRISKNLILIDRRKLQNGNSFILGVSGAGKSFHVKEEIVSLMLTTNDDILIIDPEREYHSLVKAFGGEVAVLSPTGSTYINALDMNDAYGEGANPVTLKSDFLMSLCEQVNGTSLDGKYKSLIDRCVIETYQSYQENGFCGKPPTLKDFRNVLCKQKESFAQDLALLLELFTEGSFDIFSKQTNVDVHNRLLCYDILELSANLQSIGMTVVLDNILHRISQNRQAKKATWIIIDEIYLMLMYEYTTQFFYKLWKRIRKYGGFCEGITQNVTEVLENQTAKTMLANSEFLVLLNQAPSDQEALAELLALSNEQLRYISNVPAGCGLLKIQKDLVPFKDEFPKKTKLYQLMTTKLEEAL</sequence>
<dbReference type="PANTHER" id="PTHR30121">
    <property type="entry name" value="UNCHARACTERIZED PROTEIN YJGR-RELATED"/>
    <property type="match status" value="1"/>
</dbReference>
<protein>
    <submittedName>
        <fullName evidence="2">ATP-binding protein</fullName>
    </submittedName>
</protein>
<keyword evidence="2" id="KW-0067">ATP-binding</keyword>
<gene>
    <name evidence="2" type="ORF">H9L42_06935</name>
</gene>
<evidence type="ECO:0000313" key="2">
    <source>
        <dbReference type="EMBL" id="MBC6679558.1"/>
    </source>
</evidence>
<evidence type="ECO:0000259" key="1">
    <source>
        <dbReference type="Pfam" id="PF19044"/>
    </source>
</evidence>
<dbReference type="Proteomes" id="UP000602647">
    <property type="component" value="Unassembled WGS sequence"/>
</dbReference>
<dbReference type="Gene3D" id="1.10.8.730">
    <property type="match status" value="1"/>
</dbReference>